<gene>
    <name evidence="2" type="primary">grxB</name>
    <name evidence="2" type="ORF">P7M15_07270</name>
</gene>
<dbReference type="SUPFAM" id="SSF47616">
    <property type="entry name" value="GST C-terminal domain-like"/>
    <property type="match status" value="1"/>
</dbReference>
<dbReference type="NCBIfam" id="TIGR02182">
    <property type="entry name" value="GRXB"/>
    <property type="match status" value="1"/>
</dbReference>
<protein>
    <submittedName>
        <fullName evidence="2">Glutaredoxin 2</fullName>
    </submittedName>
</protein>
<dbReference type="Pfam" id="PF04399">
    <property type="entry name" value="Glutaredoxin2_C"/>
    <property type="match status" value="1"/>
</dbReference>
<reference evidence="2" key="1">
    <citation type="submission" date="2023-03" db="EMBL/GenBank/DDBJ databases">
        <title>Classification of Bisgaard taxon 6 and taxon 10 as Exercitatus varius gen. nov., spec. nov.</title>
        <authorList>
            <person name="Christensen H."/>
        </authorList>
    </citation>
    <scope>NUCLEOTIDE SEQUENCE</scope>
    <source>
        <strain evidence="2">86116</strain>
    </source>
</reference>
<dbReference type="PROSITE" id="PS50404">
    <property type="entry name" value="GST_NTER"/>
    <property type="match status" value="1"/>
</dbReference>
<dbReference type="SUPFAM" id="SSF52833">
    <property type="entry name" value="Thioredoxin-like"/>
    <property type="match status" value="1"/>
</dbReference>
<evidence type="ECO:0000313" key="2">
    <source>
        <dbReference type="EMBL" id="MDG2950315.1"/>
    </source>
</evidence>
<dbReference type="InterPro" id="IPR036249">
    <property type="entry name" value="Thioredoxin-like_sf"/>
</dbReference>
<organism evidence="2 3">
    <name type="scientific">Exercitatus varius</name>
    <dbReference type="NCBI Taxonomy" id="67857"/>
    <lineage>
        <taxon>Bacteria</taxon>
        <taxon>Pseudomonadati</taxon>
        <taxon>Pseudomonadota</taxon>
        <taxon>Gammaproteobacteria</taxon>
        <taxon>Pasteurellales</taxon>
        <taxon>Pasteurellaceae</taxon>
        <taxon>Exercitatus</taxon>
    </lineage>
</organism>
<evidence type="ECO:0000313" key="3">
    <source>
        <dbReference type="Proteomes" id="UP001214976"/>
    </source>
</evidence>
<accession>A0AAW6QDN6</accession>
<sequence>MNLYIYDHCPYCVRARMIFGLKNLPVEQVILANDDDATPVKLVGKKVVPILLKDDGTAMPESLDIVKYADENFGEKILDETVRPEIDAWMKRVGGYYNHLLLPRFVQLGLGEFSSQSAVDYFTKKKTEFIGDFAENLAASQQYIDRLNRDLPELSQLLKAQDKANGEQLSLEDIMLFPMLRNLTCVNGIDWLPNIQGYIEKMSALSRVPLYTNRAI</sequence>
<dbReference type="CDD" id="cd03199">
    <property type="entry name" value="GST_C_GRX2"/>
    <property type="match status" value="1"/>
</dbReference>
<dbReference type="SFLD" id="SFLDG01204">
    <property type="entry name" value="Grx2-like.1"/>
    <property type="match status" value="1"/>
</dbReference>
<comment type="caution">
    <text evidence="2">The sequence shown here is derived from an EMBL/GenBank/DDBJ whole genome shotgun (WGS) entry which is preliminary data.</text>
</comment>
<dbReference type="InterPro" id="IPR004045">
    <property type="entry name" value="Glutathione_S-Trfase_N"/>
</dbReference>
<dbReference type="SFLD" id="SFLDG01183">
    <property type="entry name" value="Grx2-like"/>
    <property type="match status" value="1"/>
</dbReference>
<dbReference type="AlphaFoldDB" id="A0AAW6QDN6"/>
<dbReference type="NCBIfam" id="NF007702">
    <property type="entry name" value="PRK10387.1"/>
    <property type="match status" value="1"/>
</dbReference>
<dbReference type="PROSITE" id="PS00195">
    <property type="entry name" value="GLUTAREDOXIN_1"/>
    <property type="match status" value="1"/>
</dbReference>
<dbReference type="InterPro" id="IPR011901">
    <property type="entry name" value="Grx2"/>
</dbReference>
<name>A0AAW6QDN6_9PAST</name>
<dbReference type="InterPro" id="IPR040079">
    <property type="entry name" value="Glutathione_S-Trfase"/>
</dbReference>
<dbReference type="Gene3D" id="1.20.1050.10">
    <property type="match status" value="1"/>
</dbReference>
<dbReference type="InterPro" id="IPR011767">
    <property type="entry name" value="GLR_AS"/>
</dbReference>
<dbReference type="InterPro" id="IPR007494">
    <property type="entry name" value="Glutaredoxin2_C"/>
</dbReference>
<dbReference type="GO" id="GO:0005829">
    <property type="term" value="C:cytosol"/>
    <property type="evidence" value="ECO:0007669"/>
    <property type="project" value="InterPro"/>
</dbReference>
<dbReference type="CDD" id="cd03037">
    <property type="entry name" value="GST_N_GRX2"/>
    <property type="match status" value="1"/>
</dbReference>
<dbReference type="RefSeq" id="WP_317477346.1">
    <property type="nucleotide sequence ID" value="NZ_JARQTW010000012.1"/>
</dbReference>
<proteinExistence type="predicted"/>
<evidence type="ECO:0000259" key="1">
    <source>
        <dbReference type="PROSITE" id="PS50404"/>
    </source>
</evidence>
<dbReference type="Pfam" id="PF13417">
    <property type="entry name" value="GST_N_3"/>
    <property type="match status" value="1"/>
</dbReference>
<dbReference type="SFLD" id="SFLDS00019">
    <property type="entry name" value="Glutathione_Transferase_(cytos"/>
    <property type="match status" value="1"/>
</dbReference>
<feature type="domain" description="GST N-terminal" evidence="1">
    <location>
        <begin position="1"/>
        <end position="77"/>
    </location>
</feature>
<dbReference type="Gene3D" id="3.40.30.10">
    <property type="entry name" value="Glutaredoxin"/>
    <property type="match status" value="1"/>
</dbReference>
<dbReference type="EMBL" id="JARQTW010000012">
    <property type="protein sequence ID" value="MDG2950315.1"/>
    <property type="molecule type" value="Genomic_DNA"/>
</dbReference>
<dbReference type="InterPro" id="IPR036282">
    <property type="entry name" value="Glutathione-S-Trfase_C_sf"/>
</dbReference>
<dbReference type="Proteomes" id="UP001214976">
    <property type="component" value="Unassembled WGS sequence"/>
</dbReference>